<evidence type="ECO:0000256" key="2">
    <source>
        <dbReference type="PROSITE-ProRule" id="PRU00089"/>
    </source>
</evidence>
<protein>
    <recommendedName>
        <fullName evidence="3">Fork-head domain-containing protein</fullName>
    </recommendedName>
</protein>
<dbReference type="FunFam" id="1.10.10.10:FF:000135">
    <property type="entry name" value="forkhead box protein G1"/>
    <property type="match status" value="1"/>
</dbReference>
<dbReference type="SUPFAM" id="SSF46785">
    <property type="entry name" value="Winged helix' DNA-binding domain"/>
    <property type="match status" value="1"/>
</dbReference>
<accession>A0A7R8UF22</accession>
<dbReference type="AlphaFoldDB" id="A0A7R8UF22"/>
<sequence length="173" mass="19815">MAFQSNFSISSILGEEVTNDDHSVDRPKYSYGALIMMAIKASPKGRLTLAEIYEYITNNYEYYRTCKTDWQNAIRNNLSMSEHFIRMPREYDDPGRGGYWTLAPQYEQLFVGDDTGRLRQPPAPPMNCHSVPAPAMQSMAYQYVNCSIPGCMGYQMAGPIPQAQQMYFNMQQM</sequence>
<evidence type="ECO:0000313" key="4">
    <source>
        <dbReference type="EMBL" id="CAD7079369.1"/>
    </source>
</evidence>
<name>A0A7R8UF22_HERIL</name>
<evidence type="ECO:0000256" key="1">
    <source>
        <dbReference type="ARBA" id="ARBA00023125"/>
    </source>
</evidence>
<evidence type="ECO:0000259" key="3">
    <source>
        <dbReference type="PROSITE" id="PS50039"/>
    </source>
</evidence>
<dbReference type="GO" id="GO:0006357">
    <property type="term" value="P:regulation of transcription by RNA polymerase II"/>
    <property type="evidence" value="ECO:0007669"/>
    <property type="project" value="TreeGrafter"/>
</dbReference>
<dbReference type="InterPro" id="IPR036390">
    <property type="entry name" value="WH_DNA-bd_sf"/>
</dbReference>
<gene>
    <name evidence="4" type="ORF">HERILL_LOCUS2589</name>
</gene>
<dbReference type="PRINTS" id="PR00053">
    <property type="entry name" value="FORKHEAD"/>
</dbReference>
<dbReference type="Pfam" id="PF00250">
    <property type="entry name" value="Forkhead"/>
    <property type="match status" value="1"/>
</dbReference>
<keyword evidence="1 2" id="KW-0238">DNA-binding</keyword>
<dbReference type="Gene3D" id="1.10.10.10">
    <property type="entry name" value="Winged helix-like DNA-binding domain superfamily/Winged helix DNA-binding domain"/>
    <property type="match status" value="1"/>
</dbReference>
<organism evidence="4 5">
    <name type="scientific">Hermetia illucens</name>
    <name type="common">Black soldier fly</name>
    <dbReference type="NCBI Taxonomy" id="343691"/>
    <lineage>
        <taxon>Eukaryota</taxon>
        <taxon>Metazoa</taxon>
        <taxon>Ecdysozoa</taxon>
        <taxon>Arthropoda</taxon>
        <taxon>Hexapoda</taxon>
        <taxon>Insecta</taxon>
        <taxon>Pterygota</taxon>
        <taxon>Neoptera</taxon>
        <taxon>Endopterygota</taxon>
        <taxon>Diptera</taxon>
        <taxon>Brachycera</taxon>
        <taxon>Stratiomyomorpha</taxon>
        <taxon>Stratiomyidae</taxon>
        <taxon>Hermetiinae</taxon>
        <taxon>Hermetia</taxon>
    </lineage>
</organism>
<dbReference type="PANTHER" id="PTHR46617:SF3">
    <property type="entry name" value="FORKHEAD BOX PROTEIN G1"/>
    <property type="match status" value="1"/>
</dbReference>
<comment type="subcellular location">
    <subcellularLocation>
        <location evidence="2">Nucleus</location>
    </subcellularLocation>
</comment>
<dbReference type="OrthoDB" id="6230630at2759"/>
<dbReference type="GO" id="GO:1990837">
    <property type="term" value="F:sequence-specific double-stranded DNA binding"/>
    <property type="evidence" value="ECO:0007669"/>
    <property type="project" value="TreeGrafter"/>
</dbReference>
<dbReference type="PANTHER" id="PTHR46617">
    <property type="entry name" value="FORKHEAD BOX PROTEIN G1"/>
    <property type="match status" value="1"/>
</dbReference>
<dbReference type="EMBL" id="LR899009">
    <property type="protein sequence ID" value="CAD7079369.1"/>
    <property type="molecule type" value="Genomic_DNA"/>
</dbReference>
<keyword evidence="2" id="KW-0539">Nucleus</keyword>
<dbReference type="InterPro" id="IPR047208">
    <property type="entry name" value="FOXG1"/>
</dbReference>
<proteinExistence type="predicted"/>
<dbReference type="InterPro" id="IPR001766">
    <property type="entry name" value="Fork_head_dom"/>
</dbReference>
<dbReference type="InParanoid" id="A0A7R8UF22"/>
<dbReference type="CDD" id="cd00059">
    <property type="entry name" value="FH_FOX"/>
    <property type="match status" value="1"/>
</dbReference>
<dbReference type="SMART" id="SM00339">
    <property type="entry name" value="FH"/>
    <property type="match status" value="1"/>
</dbReference>
<dbReference type="GO" id="GO:0005634">
    <property type="term" value="C:nucleus"/>
    <property type="evidence" value="ECO:0007669"/>
    <property type="project" value="UniProtKB-SubCell"/>
</dbReference>
<dbReference type="Proteomes" id="UP000594454">
    <property type="component" value="Chromosome 1"/>
</dbReference>
<keyword evidence="5" id="KW-1185">Reference proteome</keyword>
<evidence type="ECO:0000313" key="5">
    <source>
        <dbReference type="Proteomes" id="UP000594454"/>
    </source>
</evidence>
<dbReference type="PROSITE" id="PS50039">
    <property type="entry name" value="FORK_HEAD_3"/>
    <property type="match status" value="1"/>
</dbReference>
<feature type="DNA-binding region" description="Fork-head" evidence="2">
    <location>
        <begin position="26"/>
        <end position="120"/>
    </location>
</feature>
<dbReference type="InterPro" id="IPR036388">
    <property type="entry name" value="WH-like_DNA-bd_sf"/>
</dbReference>
<feature type="domain" description="Fork-head" evidence="3">
    <location>
        <begin position="26"/>
        <end position="120"/>
    </location>
</feature>
<reference evidence="4 5" key="1">
    <citation type="submission" date="2020-11" db="EMBL/GenBank/DDBJ databases">
        <authorList>
            <person name="Wallbank WR R."/>
            <person name="Pardo Diaz C."/>
            <person name="Kozak K."/>
            <person name="Martin S."/>
            <person name="Jiggins C."/>
            <person name="Moest M."/>
            <person name="Warren A I."/>
            <person name="Generalovic N T."/>
            <person name="Byers J.R.P. K."/>
            <person name="Montejo-Kovacevich G."/>
            <person name="Yen C E."/>
        </authorList>
    </citation>
    <scope>NUCLEOTIDE SEQUENCE [LARGE SCALE GENOMIC DNA]</scope>
</reference>
<dbReference type="GO" id="GO:0003700">
    <property type="term" value="F:DNA-binding transcription factor activity"/>
    <property type="evidence" value="ECO:0007669"/>
    <property type="project" value="InterPro"/>
</dbReference>